<evidence type="ECO:0008006" key="5">
    <source>
        <dbReference type="Google" id="ProtNLM"/>
    </source>
</evidence>
<keyword evidence="4" id="KW-1185">Reference proteome</keyword>
<keyword evidence="2" id="KW-0812">Transmembrane</keyword>
<feature type="compositionally biased region" description="Basic and acidic residues" evidence="1">
    <location>
        <begin position="84"/>
        <end position="97"/>
    </location>
</feature>
<protein>
    <recommendedName>
        <fullName evidence="5">Transmembrane protein</fullName>
    </recommendedName>
</protein>
<keyword evidence="3" id="KW-0614">Plasmid</keyword>
<evidence type="ECO:0000256" key="2">
    <source>
        <dbReference type="SAM" id="Phobius"/>
    </source>
</evidence>
<feature type="region of interest" description="Disordered" evidence="1">
    <location>
        <begin position="114"/>
        <end position="139"/>
    </location>
</feature>
<organism evidence="3 4">
    <name type="scientific">Sinorhizobium kummerowiae</name>
    <dbReference type="NCBI Taxonomy" id="158892"/>
    <lineage>
        <taxon>Bacteria</taxon>
        <taxon>Pseudomonadati</taxon>
        <taxon>Pseudomonadota</taxon>
        <taxon>Alphaproteobacteria</taxon>
        <taxon>Hyphomicrobiales</taxon>
        <taxon>Rhizobiaceae</taxon>
        <taxon>Sinorhizobium/Ensifer group</taxon>
        <taxon>Sinorhizobium</taxon>
    </lineage>
</organism>
<feature type="compositionally biased region" description="Basic and acidic residues" evidence="1">
    <location>
        <begin position="61"/>
        <end position="74"/>
    </location>
</feature>
<name>A0ABY8THQ2_9HYPH</name>
<keyword evidence="2" id="KW-1133">Transmembrane helix</keyword>
<dbReference type="RefSeq" id="WP_234825969.1">
    <property type="nucleotide sequence ID" value="NZ_CP120366.1"/>
</dbReference>
<evidence type="ECO:0000313" key="3">
    <source>
        <dbReference type="EMBL" id="WHS96263.1"/>
    </source>
</evidence>
<keyword evidence="2" id="KW-0472">Membrane</keyword>
<reference evidence="3 4" key="1">
    <citation type="submission" date="2023-03" db="EMBL/GenBank/DDBJ databases">
        <authorList>
            <person name="Menendez E."/>
            <person name="Kaur S."/>
            <person name="Flores-Felix J.D."/>
            <person name="diCenzo G.C."/>
            <person name="Peix A."/>
            <person name="Velazquez E."/>
        </authorList>
    </citation>
    <scope>NUCLEOTIDE SEQUENCE [LARGE SCALE GENOMIC DNA]</scope>
    <source>
        <strain evidence="3 4">CCBAU 71714</strain>
        <plasmid evidence="3 4">pSkuCCBAU71714a</plasmid>
    </source>
</reference>
<dbReference type="EMBL" id="CP120366">
    <property type="protein sequence ID" value="WHS96263.1"/>
    <property type="molecule type" value="Genomic_DNA"/>
</dbReference>
<evidence type="ECO:0000313" key="4">
    <source>
        <dbReference type="Proteomes" id="UP001233264"/>
    </source>
</evidence>
<gene>
    <name evidence="3" type="ORF">PZL22_005113</name>
</gene>
<proteinExistence type="predicted"/>
<geneLocation type="plasmid" evidence="3 4">
    <name>pSkuCCBAU71714a</name>
</geneLocation>
<dbReference type="Proteomes" id="UP001233264">
    <property type="component" value="Plasmid pSkuCCBAU71714a"/>
</dbReference>
<feature type="transmembrane region" description="Helical" evidence="2">
    <location>
        <begin position="21"/>
        <end position="39"/>
    </location>
</feature>
<evidence type="ECO:0000256" key="1">
    <source>
        <dbReference type="SAM" id="MobiDB-lite"/>
    </source>
</evidence>
<feature type="region of interest" description="Disordered" evidence="1">
    <location>
        <begin position="54"/>
        <end position="100"/>
    </location>
</feature>
<accession>A0ABY8THQ2</accession>
<sequence>MLDSSNRVISAPMMLRPRQRSLTLFTAFAAGIAMLFYTFCAPSTHSPLQHSAQTKMVAVDSHSHEHGDHSHDDLDFLGDTSTAPDHHHADHTHEKAELVAADAFATPLPVDPKFPPATASLREGPPYGIERPPRIPMLS</sequence>